<dbReference type="HOGENOM" id="CLU_1787568_0_0_1"/>
<proteinExistence type="predicted"/>
<protein>
    <submittedName>
        <fullName evidence="1">Uncharacterized protein</fullName>
    </submittedName>
</protein>
<gene>
    <name evidence="1" type="ORF">PIIN_08802</name>
</gene>
<dbReference type="InParanoid" id="G4TU40"/>
<name>G4TU40_SERID</name>
<dbReference type="EMBL" id="CAFZ01000361">
    <property type="protein sequence ID" value="CCA74833.1"/>
    <property type="molecule type" value="Genomic_DNA"/>
</dbReference>
<dbReference type="AlphaFoldDB" id="G4TU40"/>
<sequence length="145" mass="16382">MWPRLSSTPLLVTTFDAIVYTLSFFTKPIIMTTQVLLQLTPALKIPHVETFKITLRGQNPTPTLCLDEQTSSPLSLFQPRVHKLTPPRTHHRMATLDSSLLRKKVGHAAIMVACARHRFKVRRAALQAASHARLFNFTGEWGLDL</sequence>
<dbReference type="Proteomes" id="UP000007148">
    <property type="component" value="Unassembled WGS sequence"/>
</dbReference>
<reference evidence="1 2" key="1">
    <citation type="journal article" date="2011" name="PLoS Pathog.">
        <title>Endophytic Life Strategies Decoded by Genome and Transcriptome Analyses of the Mutualistic Root Symbiont Piriformospora indica.</title>
        <authorList>
            <person name="Zuccaro A."/>
            <person name="Lahrmann U."/>
            <person name="Guldener U."/>
            <person name="Langen G."/>
            <person name="Pfiffi S."/>
            <person name="Biedenkopf D."/>
            <person name="Wong P."/>
            <person name="Samans B."/>
            <person name="Grimm C."/>
            <person name="Basiewicz M."/>
            <person name="Murat C."/>
            <person name="Martin F."/>
            <person name="Kogel K.H."/>
        </authorList>
    </citation>
    <scope>NUCLEOTIDE SEQUENCE [LARGE SCALE GENOMIC DNA]</scope>
    <source>
        <strain evidence="1 2">DSM 11827</strain>
    </source>
</reference>
<organism evidence="1 2">
    <name type="scientific">Serendipita indica (strain DSM 11827)</name>
    <name type="common">Root endophyte fungus</name>
    <name type="synonym">Piriformospora indica</name>
    <dbReference type="NCBI Taxonomy" id="1109443"/>
    <lineage>
        <taxon>Eukaryota</taxon>
        <taxon>Fungi</taxon>
        <taxon>Dikarya</taxon>
        <taxon>Basidiomycota</taxon>
        <taxon>Agaricomycotina</taxon>
        <taxon>Agaricomycetes</taxon>
        <taxon>Sebacinales</taxon>
        <taxon>Serendipitaceae</taxon>
        <taxon>Serendipita</taxon>
    </lineage>
</organism>
<keyword evidence="2" id="KW-1185">Reference proteome</keyword>
<evidence type="ECO:0000313" key="1">
    <source>
        <dbReference type="EMBL" id="CCA74833.1"/>
    </source>
</evidence>
<evidence type="ECO:0000313" key="2">
    <source>
        <dbReference type="Proteomes" id="UP000007148"/>
    </source>
</evidence>
<comment type="caution">
    <text evidence="1">The sequence shown here is derived from an EMBL/GenBank/DDBJ whole genome shotgun (WGS) entry which is preliminary data.</text>
</comment>
<accession>G4TU40</accession>